<keyword evidence="9" id="KW-1185">Reference proteome</keyword>
<keyword evidence="4 6" id="KW-0547">Nucleotide-binding</keyword>
<comment type="similarity">
    <text evidence="6">Belongs to the ribose 1,5-bisphosphokinase family.</text>
</comment>
<evidence type="ECO:0000259" key="7">
    <source>
        <dbReference type="PROSITE" id="PS50052"/>
    </source>
</evidence>
<evidence type="ECO:0000256" key="3">
    <source>
        <dbReference type="ARBA" id="ARBA00022679"/>
    </source>
</evidence>
<dbReference type="InterPro" id="IPR008145">
    <property type="entry name" value="GK/Ca_channel_bsu"/>
</dbReference>
<evidence type="ECO:0000256" key="6">
    <source>
        <dbReference type="HAMAP-Rule" id="MF_00836"/>
    </source>
</evidence>
<dbReference type="Gene3D" id="3.40.50.300">
    <property type="entry name" value="P-loop containing nucleotide triphosphate hydrolases"/>
    <property type="match status" value="1"/>
</dbReference>
<dbReference type="NCBIfam" id="TIGR02322">
    <property type="entry name" value="phosphon_PhnN"/>
    <property type="match status" value="1"/>
</dbReference>
<dbReference type="SMART" id="SM00072">
    <property type="entry name" value="GuKc"/>
    <property type="match status" value="1"/>
</dbReference>
<evidence type="ECO:0000313" key="9">
    <source>
        <dbReference type="Proteomes" id="UP001399917"/>
    </source>
</evidence>
<comment type="function">
    <text evidence="6">Catalyzes the phosphorylation of ribose 1,5-bisphosphate to 5-phospho-D-ribosyl alpha-1-diphosphate (PRPP).</text>
</comment>
<evidence type="ECO:0000256" key="2">
    <source>
        <dbReference type="ARBA" id="ARBA00005069"/>
    </source>
</evidence>
<reference evidence="9" key="1">
    <citation type="journal article" date="2019" name="Int. J. Syst. Evol. Microbiol.">
        <title>The Global Catalogue of Microorganisms (GCM) 10K type strain sequencing project: providing services to taxonomists for standard genome sequencing and annotation.</title>
        <authorList>
            <consortium name="The Broad Institute Genomics Platform"/>
            <consortium name="The Broad Institute Genome Sequencing Center for Infectious Disease"/>
            <person name="Wu L."/>
            <person name="Ma J."/>
        </authorList>
    </citation>
    <scope>NUCLEOTIDE SEQUENCE [LARGE SCALE GENOMIC DNA]</scope>
    <source>
        <strain evidence="9">JCM 17190</strain>
    </source>
</reference>
<accession>A0ABP7K6I0</accession>
<dbReference type="RefSeq" id="WP_344846234.1">
    <property type="nucleotide sequence ID" value="NZ_BAABDF010000007.1"/>
</dbReference>
<dbReference type="EC" id="2.7.4.23" evidence="6"/>
<keyword evidence="3 6" id="KW-0808">Transferase</keyword>
<feature type="domain" description="Guanylate kinase-like" evidence="7">
    <location>
        <begin position="3"/>
        <end position="176"/>
    </location>
</feature>
<evidence type="ECO:0000313" key="8">
    <source>
        <dbReference type="EMBL" id="GAA3867040.1"/>
    </source>
</evidence>
<evidence type="ECO:0000256" key="5">
    <source>
        <dbReference type="ARBA" id="ARBA00022840"/>
    </source>
</evidence>
<feature type="binding site" evidence="6">
    <location>
        <begin position="10"/>
        <end position="17"/>
    </location>
    <ligand>
        <name>ATP</name>
        <dbReference type="ChEBI" id="CHEBI:30616"/>
    </ligand>
</feature>
<dbReference type="PANTHER" id="PTHR23117">
    <property type="entry name" value="GUANYLATE KINASE-RELATED"/>
    <property type="match status" value="1"/>
</dbReference>
<dbReference type="InterPro" id="IPR008144">
    <property type="entry name" value="Guanylate_kin-like_dom"/>
</dbReference>
<dbReference type="SUPFAM" id="SSF52540">
    <property type="entry name" value="P-loop containing nucleoside triphosphate hydrolases"/>
    <property type="match status" value="1"/>
</dbReference>
<protein>
    <recommendedName>
        <fullName evidence="6">Ribose 1,5-bisphosphate phosphokinase PhnN</fullName>
        <ecNumber evidence="6">2.7.4.23</ecNumber>
    </recommendedName>
    <alternativeName>
        <fullName evidence="6">Ribose 1,5-bisphosphokinase</fullName>
    </alternativeName>
</protein>
<gene>
    <name evidence="6 8" type="primary">phnN</name>
    <name evidence="8" type="ORF">GCM10022404_16450</name>
</gene>
<dbReference type="PROSITE" id="PS50052">
    <property type="entry name" value="GUANYLATE_KINASE_2"/>
    <property type="match status" value="1"/>
</dbReference>
<sequence>MVGRLFAVVGPSGAGKDTLIDAARTRRHDIHVAKRVITRPRSAGGEDFEGVSEPEFQSRLDAGDFALHWDAHGLRYGVPATIDKALAEGRDVLFNGSRAILPSAYEIYPNLGVILITASPQVLADRLASRARETRVQIEKRLSRAQYDIAPGLPVRQVINDGVLEDAVSAFLSALQPVSG</sequence>
<dbReference type="EMBL" id="BAABDF010000007">
    <property type="protein sequence ID" value="GAA3867040.1"/>
    <property type="molecule type" value="Genomic_DNA"/>
</dbReference>
<dbReference type="PANTHER" id="PTHR23117:SF8">
    <property type="entry name" value="RIBOSE 1,5-BISPHOSPHATE PHOSPHOKINASE PHNN"/>
    <property type="match status" value="1"/>
</dbReference>
<dbReference type="HAMAP" id="MF_00836">
    <property type="entry name" value="PhnN"/>
    <property type="match status" value="1"/>
</dbReference>
<comment type="caution">
    <text evidence="8">The sequence shown here is derived from an EMBL/GenBank/DDBJ whole genome shotgun (WGS) entry which is preliminary data.</text>
</comment>
<dbReference type="InterPro" id="IPR027417">
    <property type="entry name" value="P-loop_NTPase"/>
</dbReference>
<comment type="pathway">
    <text evidence="2 6">Metabolic intermediate biosynthesis; 5-phospho-alpha-D-ribose 1-diphosphate biosynthesis; 5-phospho-alpha-D-ribose 1-diphosphate from D-ribose 5-phosphate (route II): step 3/3.</text>
</comment>
<dbReference type="Proteomes" id="UP001399917">
    <property type="component" value="Unassembled WGS sequence"/>
</dbReference>
<comment type="catalytic activity">
    <reaction evidence="1 6">
        <text>alpha-D-ribose 1,5-bisphosphate + ATP = 5-phospho-alpha-D-ribose 1-diphosphate + ADP</text>
        <dbReference type="Rhea" id="RHEA:20109"/>
        <dbReference type="ChEBI" id="CHEBI:30616"/>
        <dbReference type="ChEBI" id="CHEBI:58017"/>
        <dbReference type="ChEBI" id="CHEBI:68688"/>
        <dbReference type="ChEBI" id="CHEBI:456216"/>
        <dbReference type="EC" id="2.7.4.23"/>
    </reaction>
</comment>
<evidence type="ECO:0000256" key="4">
    <source>
        <dbReference type="ARBA" id="ARBA00022741"/>
    </source>
</evidence>
<dbReference type="InterPro" id="IPR012699">
    <property type="entry name" value="PhnN"/>
</dbReference>
<evidence type="ECO:0000256" key="1">
    <source>
        <dbReference type="ARBA" id="ARBA00000373"/>
    </source>
</evidence>
<proteinExistence type="inferred from homology"/>
<name>A0ABP7K6I0_9RHOB</name>
<organism evidence="8 9">
    <name type="scientific">Celeribacter arenosi</name>
    <dbReference type="NCBI Taxonomy" id="792649"/>
    <lineage>
        <taxon>Bacteria</taxon>
        <taxon>Pseudomonadati</taxon>
        <taxon>Pseudomonadota</taxon>
        <taxon>Alphaproteobacteria</taxon>
        <taxon>Rhodobacterales</taxon>
        <taxon>Roseobacteraceae</taxon>
        <taxon>Celeribacter</taxon>
    </lineage>
</organism>
<keyword evidence="5 6" id="KW-0067">ATP-binding</keyword>
<dbReference type="Pfam" id="PF00625">
    <property type="entry name" value="Guanylate_kin"/>
    <property type="match status" value="1"/>
</dbReference>